<protein>
    <recommendedName>
        <fullName evidence="4">Gag protein</fullName>
    </recommendedName>
</protein>
<evidence type="ECO:0000313" key="3">
    <source>
        <dbReference type="Proteomes" id="UP001153737"/>
    </source>
</evidence>
<reference evidence="2" key="1">
    <citation type="submission" date="2022-01" db="EMBL/GenBank/DDBJ databases">
        <authorList>
            <person name="King R."/>
        </authorList>
    </citation>
    <scope>NUCLEOTIDE SEQUENCE</scope>
</reference>
<organism evidence="2 3">
    <name type="scientific">Phaedon cochleariae</name>
    <name type="common">Mustard beetle</name>
    <dbReference type="NCBI Taxonomy" id="80249"/>
    <lineage>
        <taxon>Eukaryota</taxon>
        <taxon>Metazoa</taxon>
        <taxon>Ecdysozoa</taxon>
        <taxon>Arthropoda</taxon>
        <taxon>Hexapoda</taxon>
        <taxon>Insecta</taxon>
        <taxon>Pterygota</taxon>
        <taxon>Neoptera</taxon>
        <taxon>Endopterygota</taxon>
        <taxon>Coleoptera</taxon>
        <taxon>Polyphaga</taxon>
        <taxon>Cucujiformia</taxon>
        <taxon>Chrysomeloidea</taxon>
        <taxon>Chrysomelidae</taxon>
        <taxon>Chrysomelinae</taxon>
        <taxon>Chrysomelini</taxon>
        <taxon>Phaedon</taxon>
    </lineage>
</organism>
<feature type="compositionally biased region" description="Polar residues" evidence="1">
    <location>
        <begin position="105"/>
        <end position="117"/>
    </location>
</feature>
<feature type="region of interest" description="Disordered" evidence="1">
    <location>
        <begin position="1"/>
        <end position="117"/>
    </location>
</feature>
<feature type="compositionally biased region" description="Polar residues" evidence="1">
    <location>
        <begin position="454"/>
        <end position="474"/>
    </location>
</feature>
<dbReference type="Proteomes" id="UP001153737">
    <property type="component" value="Chromosome 4"/>
</dbReference>
<name>A0A9P0DJP4_PHACE</name>
<accession>A0A9P0DJP4</accession>
<dbReference type="OrthoDB" id="6778176at2759"/>
<proteinExistence type="predicted"/>
<feature type="compositionally biased region" description="Polar residues" evidence="1">
    <location>
        <begin position="73"/>
        <end position="88"/>
    </location>
</feature>
<feature type="compositionally biased region" description="Polar residues" evidence="1">
    <location>
        <begin position="29"/>
        <end position="47"/>
    </location>
</feature>
<reference evidence="2" key="2">
    <citation type="submission" date="2022-10" db="EMBL/GenBank/DDBJ databases">
        <authorList>
            <consortium name="ENA_rothamsted_submissions"/>
            <consortium name="culmorum"/>
            <person name="King R."/>
        </authorList>
    </citation>
    <scope>NUCLEOTIDE SEQUENCE</scope>
</reference>
<dbReference type="EMBL" id="OU896710">
    <property type="protein sequence ID" value="CAH1163446.1"/>
    <property type="molecule type" value="Genomic_DNA"/>
</dbReference>
<sequence>MENPSPYNLRKKTMQPKTGTIPKNRESLRTSGQTNNNLPVTPQSHTTGMRFFPFSSGAQGEEENSSKEKNPPSAATDQQNVPTSQENPSGAHHPEEGSLPPGNLEGQSSHSNNNHFNLPNRDFNVNFPPYFVNSEIPAQRANMFFNVDNNPTGQSFVFPNNSNVPNFIPGNYRMSHSNRNVRNMENVTKNFERVNLNNSNNNTNNNRREYQDYMTQGPKPQNYAFSSENTGAMPQWSSARRPTVSNNVNLDRQELISIVTQVMSTLQNLPNTSNTNQDNSQLNNIRNSQVEMGKLPIFDTKTNLHPIDFLEQLEYYYNMNRVPFEYFKYVIANHLKGEASLWGQACLNNFYDFGSFKNAFKQQFWNEDIQDEVLDKLRKTKYEGKGSLVQHFLLLMSSTKHLEPPLSEENLIKKIAKLFPPNISSCLVLTRNFSEALERLRQADAYFSREVQVSSHSHFSPTNENRSRNFSSGYSKEYAQKPKSGYRGDENRTPRVATLGVENNAKNSNDMSESENECEPHEKVLA</sequence>
<feature type="region of interest" description="Disordered" evidence="1">
    <location>
        <begin position="454"/>
        <end position="526"/>
    </location>
</feature>
<evidence type="ECO:0000313" key="2">
    <source>
        <dbReference type="EMBL" id="CAH1163446.1"/>
    </source>
</evidence>
<gene>
    <name evidence="2" type="ORF">PHAECO_LOCUS8018</name>
</gene>
<evidence type="ECO:0000256" key="1">
    <source>
        <dbReference type="SAM" id="MobiDB-lite"/>
    </source>
</evidence>
<evidence type="ECO:0008006" key="4">
    <source>
        <dbReference type="Google" id="ProtNLM"/>
    </source>
</evidence>
<keyword evidence="3" id="KW-1185">Reference proteome</keyword>
<dbReference type="AlphaFoldDB" id="A0A9P0DJP4"/>